<feature type="signal peptide" evidence="5">
    <location>
        <begin position="1"/>
        <end position="22"/>
    </location>
</feature>
<dbReference type="PANTHER" id="PTHR24198">
    <property type="entry name" value="ANKYRIN REPEAT AND PROTEIN KINASE DOMAIN-CONTAINING PROTEIN"/>
    <property type="match status" value="1"/>
</dbReference>
<feature type="chain" id="PRO_5032431329" evidence="5">
    <location>
        <begin position="23"/>
        <end position="664"/>
    </location>
</feature>
<dbReference type="Pfam" id="PF00023">
    <property type="entry name" value="Ank"/>
    <property type="match status" value="1"/>
</dbReference>
<comment type="caution">
    <text evidence="6">The sequence shown here is derived from an EMBL/GenBank/DDBJ whole genome shotgun (WGS) entry which is preliminary data.</text>
</comment>
<gene>
    <name evidence="6" type="primary">ANK3</name>
    <name evidence="6" type="ORF">SNAT2548_LOCUS7326</name>
</gene>
<feature type="repeat" description="ANK" evidence="3">
    <location>
        <begin position="568"/>
        <end position="603"/>
    </location>
</feature>
<keyword evidence="2 3" id="KW-0040">ANK repeat</keyword>
<dbReference type="PROSITE" id="PS50297">
    <property type="entry name" value="ANK_REP_REGION"/>
    <property type="match status" value="5"/>
</dbReference>
<dbReference type="PANTHER" id="PTHR24198:SF165">
    <property type="entry name" value="ANKYRIN REPEAT-CONTAINING PROTEIN-RELATED"/>
    <property type="match status" value="1"/>
</dbReference>
<feature type="repeat" description="ANK" evidence="3">
    <location>
        <begin position="604"/>
        <end position="636"/>
    </location>
</feature>
<evidence type="ECO:0000256" key="2">
    <source>
        <dbReference type="ARBA" id="ARBA00023043"/>
    </source>
</evidence>
<dbReference type="InterPro" id="IPR036770">
    <property type="entry name" value="Ankyrin_rpt-contain_sf"/>
</dbReference>
<evidence type="ECO:0000256" key="4">
    <source>
        <dbReference type="SAM" id="Coils"/>
    </source>
</evidence>
<feature type="repeat" description="ANK" evidence="3">
    <location>
        <begin position="532"/>
        <end position="567"/>
    </location>
</feature>
<dbReference type="PROSITE" id="PS50088">
    <property type="entry name" value="ANK_REPEAT"/>
    <property type="match status" value="5"/>
</dbReference>
<dbReference type="OrthoDB" id="539213at2759"/>
<feature type="repeat" description="ANK" evidence="3">
    <location>
        <begin position="499"/>
        <end position="531"/>
    </location>
</feature>
<dbReference type="GO" id="GO:0005737">
    <property type="term" value="C:cytoplasm"/>
    <property type="evidence" value="ECO:0007669"/>
    <property type="project" value="TreeGrafter"/>
</dbReference>
<evidence type="ECO:0000256" key="3">
    <source>
        <dbReference type="PROSITE-ProRule" id="PRU00023"/>
    </source>
</evidence>
<dbReference type="Pfam" id="PF12796">
    <property type="entry name" value="Ank_2"/>
    <property type="match status" value="1"/>
</dbReference>
<dbReference type="AlphaFoldDB" id="A0A812JR04"/>
<dbReference type="EMBL" id="CAJNDS010000511">
    <property type="protein sequence ID" value="CAE7213451.1"/>
    <property type="molecule type" value="Genomic_DNA"/>
</dbReference>
<keyword evidence="5" id="KW-0732">Signal</keyword>
<accession>A0A812JR04</accession>
<feature type="repeat" description="ANK" evidence="3">
    <location>
        <begin position="637"/>
        <end position="664"/>
    </location>
</feature>
<dbReference type="InterPro" id="IPR002110">
    <property type="entry name" value="Ankyrin_rpt"/>
</dbReference>
<dbReference type="Gene3D" id="1.25.40.20">
    <property type="entry name" value="Ankyrin repeat-containing domain"/>
    <property type="match status" value="3"/>
</dbReference>
<dbReference type="SUPFAM" id="SSF48403">
    <property type="entry name" value="Ankyrin repeat"/>
    <property type="match status" value="1"/>
</dbReference>
<keyword evidence="4" id="KW-0175">Coiled coil</keyword>
<sequence>MARYVCIFHAAFALAVMPWAQGARVDHGPGRAGHAGRAGLRPPFVWKSTSATQLQQVLLRQLTAEEAPEVQGPKLGVSLKALVGRVRGAWAEGGTSGCFQQLGSMIANLTAACHEQNPQDQEFFVFRYYKPPLPRKTCQESVDDIFVHGRALAAAMQTSKEDLASLKVDRRTVAMVHSLYFLRAWLTPLAYTQSDALLWAGFWDADPRNRTTSETLRNFATATDHATVHPDSWLGQVIDRSNDLSDCYIEEMRQLMANMWTIVSVSFVLGMMERGQGTVVALVNKGMEGERPLEQAVLYEHEIPTLGLAAYGLGYWSPQVLLIDLQGTCSQTSPALQQQLSSRLGPWAKSKQKRHWRLEDFVQRSRLRWRCLDCSDPVCNLDISLAKEVKRLVLKKQLKDQNGQRLLRILQKNRNDEALRQAHELEEKSQLAQMLAQSLFGMGRSEEARAVQAQWAEWHIRWLNVYTQAASHLHPGHGASVTPKELLQRKADANAADRTGRTCLHEAAFKNDCEVAALLLEHGAAVNSRTDVGDTPLHLAAYPHLMGNSRVVALLLEHKAEVNAHGAFGMTPLHMAAKVGGSYGTEVAALLLEHKADVNARMLHGLTPLHKAAKCGSADVAALLLDHHAEVNARSQFGETPLAEAAEIGENSVRDLLLRHGATE</sequence>
<dbReference type="SMART" id="SM00248">
    <property type="entry name" value="ANK"/>
    <property type="match status" value="5"/>
</dbReference>
<reference evidence="6" key="1">
    <citation type="submission" date="2021-02" db="EMBL/GenBank/DDBJ databases">
        <authorList>
            <person name="Dougan E. K."/>
            <person name="Rhodes N."/>
            <person name="Thang M."/>
            <person name="Chan C."/>
        </authorList>
    </citation>
    <scope>NUCLEOTIDE SEQUENCE</scope>
</reference>
<proteinExistence type="predicted"/>
<evidence type="ECO:0000313" key="7">
    <source>
        <dbReference type="Proteomes" id="UP000604046"/>
    </source>
</evidence>
<organism evidence="6 7">
    <name type="scientific">Symbiodinium natans</name>
    <dbReference type="NCBI Taxonomy" id="878477"/>
    <lineage>
        <taxon>Eukaryota</taxon>
        <taxon>Sar</taxon>
        <taxon>Alveolata</taxon>
        <taxon>Dinophyceae</taxon>
        <taxon>Suessiales</taxon>
        <taxon>Symbiodiniaceae</taxon>
        <taxon>Symbiodinium</taxon>
    </lineage>
</organism>
<protein>
    <submittedName>
        <fullName evidence="6">ANK3 protein</fullName>
    </submittedName>
</protein>
<keyword evidence="1" id="KW-0677">Repeat</keyword>
<evidence type="ECO:0000256" key="5">
    <source>
        <dbReference type="SAM" id="SignalP"/>
    </source>
</evidence>
<feature type="coiled-coil region" evidence="4">
    <location>
        <begin position="408"/>
        <end position="435"/>
    </location>
</feature>
<name>A0A812JR04_9DINO</name>
<evidence type="ECO:0000256" key="1">
    <source>
        <dbReference type="ARBA" id="ARBA00022737"/>
    </source>
</evidence>
<evidence type="ECO:0000313" key="6">
    <source>
        <dbReference type="EMBL" id="CAE7213451.1"/>
    </source>
</evidence>
<dbReference type="Proteomes" id="UP000604046">
    <property type="component" value="Unassembled WGS sequence"/>
</dbReference>
<keyword evidence="7" id="KW-1185">Reference proteome</keyword>